<dbReference type="InterPro" id="IPR031399">
    <property type="entry name" value="TDRP"/>
</dbReference>
<keyword evidence="2" id="KW-1185">Reference proteome</keyword>
<feature type="compositionally biased region" description="Acidic residues" evidence="1">
    <location>
        <begin position="19"/>
        <end position="33"/>
    </location>
</feature>
<gene>
    <name evidence="3" type="primary">LOC115817843</name>
</gene>
<dbReference type="RefSeq" id="XP_030636839.1">
    <property type="nucleotide sequence ID" value="XM_030780979.1"/>
</dbReference>
<dbReference type="GO" id="GO:0007283">
    <property type="term" value="P:spermatogenesis"/>
    <property type="evidence" value="ECO:0007669"/>
    <property type="project" value="InterPro"/>
</dbReference>
<feature type="compositionally biased region" description="Gly residues" evidence="1">
    <location>
        <begin position="135"/>
        <end position="147"/>
    </location>
</feature>
<dbReference type="OrthoDB" id="9940890at2759"/>
<dbReference type="AlphaFoldDB" id="A0A6J2VYA2"/>
<feature type="region of interest" description="Disordered" evidence="1">
    <location>
        <begin position="16"/>
        <end position="52"/>
    </location>
</feature>
<name>A0A6J2VYA2_CHACN</name>
<feature type="compositionally biased region" description="Low complexity" evidence="1">
    <location>
        <begin position="124"/>
        <end position="134"/>
    </location>
</feature>
<dbReference type="InParanoid" id="A0A6J2VYA2"/>
<evidence type="ECO:0000256" key="1">
    <source>
        <dbReference type="SAM" id="MobiDB-lite"/>
    </source>
</evidence>
<organism evidence="2 3">
    <name type="scientific">Chanos chanos</name>
    <name type="common">Milkfish</name>
    <name type="synonym">Mugil chanos</name>
    <dbReference type="NCBI Taxonomy" id="29144"/>
    <lineage>
        <taxon>Eukaryota</taxon>
        <taxon>Metazoa</taxon>
        <taxon>Chordata</taxon>
        <taxon>Craniata</taxon>
        <taxon>Vertebrata</taxon>
        <taxon>Euteleostomi</taxon>
        <taxon>Actinopterygii</taxon>
        <taxon>Neopterygii</taxon>
        <taxon>Teleostei</taxon>
        <taxon>Ostariophysi</taxon>
        <taxon>Gonorynchiformes</taxon>
        <taxon>Chanidae</taxon>
        <taxon>Chanos</taxon>
    </lineage>
</organism>
<protein>
    <submittedName>
        <fullName evidence="3">Uncharacterized protein C1orf232</fullName>
    </submittedName>
</protein>
<reference evidence="3" key="1">
    <citation type="submission" date="2025-08" db="UniProtKB">
        <authorList>
            <consortium name="RefSeq"/>
        </authorList>
    </citation>
    <scope>IDENTIFICATION</scope>
</reference>
<accession>A0A6J2VYA2</accession>
<sequence>MNPLWKVYKSKVLKTLNPDMEEDPAEEVNEAEGDMTTVQPDDGPSAVSQLAKKMQGAGVKGWRSVSSLFNRDDEHQLLESESQPAADHPLAVKPEEPPQPNKRTTGFWDNFATKWHQAAAVKRAEAAAASATEGGVDGGQEVGGEGTGMSQDGGTQERVESDDVGEGEGSGGSGGNSFSKYTTLGGGNEDSPAFKWNFVTSKLAELKNKSMAKGN</sequence>
<dbReference type="Proteomes" id="UP000504632">
    <property type="component" value="Chromosome 8"/>
</dbReference>
<feature type="region of interest" description="Disordered" evidence="1">
    <location>
        <begin position="73"/>
        <end position="108"/>
    </location>
</feature>
<dbReference type="GeneID" id="115817843"/>
<evidence type="ECO:0000313" key="2">
    <source>
        <dbReference type="Proteomes" id="UP000504632"/>
    </source>
</evidence>
<dbReference type="PANTHER" id="PTHR35663:SF3">
    <property type="entry name" value="GENE, 30191-RELATED"/>
    <property type="match status" value="1"/>
</dbReference>
<evidence type="ECO:0000313" key="3">
    <source>
        <dbReference type="RefSeq" id="XP_030636839.1"/>
    </source>
</evidence>
<proteinExistence type="predicted"/>
<dbReference type="Pfam" id="PF15683">
    <property type="entry name" value="TDRP"/>
    <property type="match status" value="1"/>
</dbReference>
<dbReference type="PANTHER" id="PTHR35663">
    <property type="entry name" value="TESTIS DEVELOPMENT-RELATED PROTEIN-RELATED"/>
    <property type="match status" value="1"/>
</dbReference>
<feature type="region of interest" description="Disordered" evidence="1">
    <location>
        <begin position="124"/>
        <end position="194"/>
    </location>
</feature>